<evidence type="ECO:0000256" key="1">
    <source>
        <dbReference type="SAM" id="MobiDB-lite"/>
    </source>
</evidence>
<feature type="domain" description="Transposase InsH N-terminal" evidence="2">
    <location>
        <begin position="28"/>
        <end position="118"/>
    </location>
</feature>
<accession>A0ABT0UE10</accession>
<dbReference type="Pfam" id="PF05598">
    <property type="entry name" value="DUF772"/>
    <property type="match status" value="1"/>
</dbReference>
<comment type="caution">
    <text evidence="4">The sequence shown here is derived from an EMBL/GenBank/DDBJ whole genome shotgun (WGS) entry which is preliminary data.</text>
</comment>
<dbReference type="Pfam" id="PF13751">
    <property type="entry name" value="DDE_Tnp_1_6"/>
    <property type="match status" value="1"/>
</dbReference>
<feature type="domain" description="Transposase DDE" evidence="3">
    <location>
        <begin position="389"/>
        <end position="516"/>
    </location>
</feature>
<dbReference type="InterPro" id="IPR047629">
    <property type="entry name" value="IS1182_transpos"/>
</dbReference>
<evidence type="ECO:0000313" key="5">
    <source>
        <dbReference type="Proteomes" id="UP001202961"/>
    </source>
</evidence>
<dbReference type="InterPro" id="IPR025668">
    <property type="entry name" value="Tnp_DDE_dom"/>
</dbReference>
<feature type="region of interest" description="Disordered" evidence="1">
    <location>
        <begin position="233"/>
        <end position="256"/>
    </location>
</feature>
<dbReference type="NCBIfam" id="NF033551">
    <property type="entry name" value="transpos_IS1182"/>
    <property type="match status" value="1"/>
</dbReference>
<protein>
    <submittedName>
        <fullName evidence="4">IS1182 family transposase</fullName>
    </submittedName>
</protein>
<evidence type="ECO:0000259" key="2">
    <source>
        <dbReference type="Pfam" id="PF05598"/>
    </source>
</evidence>
<reference evidence="4 5" key="1">
    <citation type="journal article" date="2022" name="Syst. Appl. Microbiol.">
        <title>Rhodopirellula aestuarii sp. nov., a novel member of the genus Rhodopirellula isolated from brackish sediments collected in the Tagus River estuary, Portugal.</title>
        <authorList>
            <person name="Vitorino I.R."/>
            <person name="Klimek D."/>
            <person name="Calusinska M."/>
            <person name="Lobo-da-Cunha A."/>
            <person name="Vasconcelos V."/>
            <person name="Lage O.M."/>
        </authorList>
    </citation>
    <scope>NUCLEOTIDE SEQUENCE [LARGE SCALE GENOMIC DNA]</scope>
    <source>
        <strain evidence="4 5">ICT_H3.1</strain>
    </source>
</reference>
<keyword evidence="5" id="KW-1185">Reference proteome</keyword>
<organism evidence="4 5">
    <name type="scientific">Aporhodopirellula aestuarii</name>
    <dbReference type="NCBI Taxonomy" id="2950107"/>
    <lineage>
        <taxon>Bacteria</taxon>
        <taxon>Pseudomonadati</taxon>
        <taxon>Planctomycetota</taxon>
        <taxon>Planctomycetia</taxon>
        <taxon>Pirellulales</taxon>
        <taxon>Pirellulaceae</taxon>
        <taxon>Aporhodopirellula</taxon>
    </lineage>
</organism>
<proteinExistence type="predicted"/>
<dbReference type="EMBL" id="JAMQBK010000154">
    <property type="protein sequence ID" value="MCM2375267.1"/>
    <property type="molecule type" value="Genomic_DNA"/>
</dbReference>
<sequence>MSQRSRKANYWQDAPMPREQLVLIPTALEEVIADDHPVRLVDEILDELDWTDWEATYHGSKGQPPIHPSIMAKIWLFALIRRLRSSRQIEYELKHSIDFIWLASGRRIDHTTLSEFRRKNSAALRNIFKQMIKLAIDLKVANLAELCIDGTRVLASANRCKTWTTKRLAKALEHLDAQIAEALAGVEINDKNEQNLFGEEVPTDKLPTPVADLQSRREQLAGLMEKTKAMDATRKKNRSKGSAQLPKTDLDSRILPNKEGGYAANYTPMAVTETGSGLIVDCEVVIGNVEHDQFCTIVDAVQSNFEIDIERVLVDSAYTTGANLSSAEAKEIELIGPLAEVKCEDNPAIREDPTVPVAEEDLDRLPINPQTKRFDKSAFVYEESSDCYYCPAGKPLPHRRTVNTTHGCGTPVQRHVYISRDCAGCPLAKRCRTKPDAKRGREVIHDEHEEARRRHRVRMQSEESQSACMRRQHIGERPFAVIKSMFDLRRFLLRGIEGVGQEWRWASTAFNLKKLMSVWGALRSESSEMTASPVI</sequence>
<dbReference type="PANTHER" id="PTHR33408:SF4">
    <property type="entry name" value="TRANSPOSASE DDE DOMAIN-CONTAINING PROTEIN"/>
    <property type="match status" value="1"/>
</dbReference>
<evidence type="ECO:0000259" key="3">
    <source>
        <dbReference type="Pfam" id="PF13751"/>
    </source>
</evidence>
<dbReference type="PANTHER" id="PTHR33408">
    <property type="entry name" value="TRANSPOSASE"/>
    <property type="match status" value="1"/>
</dbReference>
<dbReference type="RefSeq" id="WP_250933898.1">
    <property type="nucleotide sequence ID" value="NZ_JAMQBK010000154.1"/>
</dbReference>
<dbReference type="InterPro" id="IPR008490">
    <property type="entry name" value="Transposase_InsH_N"/>
</dbReference>
<dbReference type="Proteomes" id="UP001202961">
    <property type="component" value="Unassembled WGS sequence"/>
</dbReference>
<name>A0ABT0UE10_9BACT</name>
<evidence type="ECO:0000313" key="4">
    <source>
        <dbReference type="EMBL" id="MCM2375267.1"/>
    </source>
</evidence>
<gene>
    <name evidence="4" type="ORF">NB063_31985</name>
</gene>